<feature type="domain" description="Multidrug resistance protein MdtA-like barrel-sandwich hybrid" evidence="4">
    <location>
        <begin position="51"/>
        <end position="231"/>
    </location>
</feature>
<dbReference type="PANTHER" id="PTHR30386">
    <property type="entry name" value="MEMBRANE FUSION SUBUNIT OF EMRAB-TOLC MULTIDRUG EFFLUX PUMP"/>
    <property type="match status" value="1"/>
</dbReference>
<evidence type="ECO:0000313" key="7">
    <source>
        <dbReference type="Proteomes" id="UP000188912"/>
    </source>
</evidence>
<dbReference type="SUPFAM" id="SSF111369">
    <property type="entry name" value="HlyD-like secretion proteins"/>
    <property type="match status" value="3"/>
</dbReference>
<dbReference type="Pfam" id="PF25876">
    <property type="entry name" value="HH_MFP_RND"/>
    <property type="match status" value="1"/>
</dbReference>
<dbReference type="Pfam" id="PF25917">
    <property type="entry name" value="BSH_RND"/>
    <property type="match status" value="1"/>
</dbReference>
<organism evidence="6 7">
    <name type="scientific">Candidatus Tokpelaia hoelldobleri</name>
    <dbReference type="NCBI Taxonomy" id="1902579"/>
    <lineage>
        <taxon>Bacteria</taxon>
        <taxon>Pseudomonadati</taxon>
        <taxon>Pseudomonadota</taxon>
        <taxon>Alphaproteobacteria</taxon>
        <taxon>Hyphomicrobiales</taxon>
        <taxon>Candidatus Tokpelaia</taxon>
    </lineage>
</organism>
<accession>A0A1U9JSK3</accession>
<feature type="coiled-coil region" evidence="1">
    <location>
        <begin position="110"/>
        <end position="168"/>
    </location>
</feature>
<name>A0A1U9JSK3_9HYPH</name>
<keyword evidence="2" id="KW-0812">Transmembrane</keyword>
<reference evidence="6 7" key="2">
    <citation type="journal article" date="2016" name="Sci. Rep.">
        <title>The genome of Rhizobiales bacteria in predatory ants reveals urease gene functions but no genes for nitrogen fixation.</title>
        <authorList>
            <person name="Neuvonen M.M."/>
            <person name="Tamarit D."/>
            <person name="Naslund K."/>
            <person name="Liebig J."/>
            <person name="Feldhaar H."/>
            <person name="Moran N.A."/>
            <person name="Guy L."/>
            <person name="Andersson S.G."/>
        </authorList>
    </citation>
    <scope>NUCLEOTIDE SEQUENCE [LARGE SCALE GENOMIC DNA]</scope>
    <source>
        <strain evidence="6 7">Hsal</strain>
    </source>
</reference>
<evidence type="ECO:0000259" key="3">
    <source>
        <dbReference type="Pfam" id="PF25876"/>
    </source>
</evidence>
<feature type="domain" description="CusB-like beta-barrel" evidence="5">
    <location>
        <begin position="234"/>
        <end position="278"/>
    </location>
</feature>
<dbReference type="STRING" id="1902579.BHV28_01140"/>
<evidence type="ECO:0000259" key="5">
    <source>
        <dbReference type="Pfam" id="PF25954"/>
    </source>
</evidence>
<sequence>MIETLRSRANIAVVIAGIAGILGVLYAWRLPPFTSAVVTTDNAYVKGFVTTLAPQVSGSIAQVSIKDFQRVKQGQTLFVIEDRIFQQKLAQATATLDVKKATLANSYQQEAAAQAQLASAQAALHKAELNWRRIEPLTQRGVATQSDADAARATLEQTQAALDQAKANLRTILTGRQGLTADVEGAQAAVQLAQIDLEHTKIIAPLDGQAGEVGARLGQYVVPGTQLVAIVPDEVWIIANYKETQLDHMKVGQPATFTVDALGGMKMTGHVSRFSPAAGSEFSVLKPDNATGNFTKVAQRIPVRIDIDPGQEGLHRLIPGMSVITRVDTGAAGTQAVQPKD</sequence>
<dbReference type="Gene3D" id="1.10.287.470">
    <property type="entry name" value="Helix hairpin bin"/>
    <property type="match status" value="2"/>
</dbReference>
<reference evidence="6 7" key="1">
    <citation type="journal article" date="2010" name="Science">
        <title>Genomic comparison of the ants Camponotus floridanus and Harpegnathos saltator.</title>
        <authorList>
            <person name="Bonasio R."/>
            <person name="Zhang G."/>
            <person name="Ye C."/>
            <person name="Mutti N.S."/>
            <person name="Fang X."/>
            <person name="Qin N."/>
            <person name="Donahue G."/>
            <person name="Yang P."/>
            <person name="Li Q."/>
            <person name="Li C."/>
            <person name="Zhang P."/>
            <person name="Huang Z."/>
            <person name="Berger S.L."/>
            <person name="Reinberg D."/>
            <person name="Wang J."/>
            <person name="Liebig J."/>
        </authorList>
    </citation>
    <scope>NUCLEOTIDE SEQUENCE [LARGE SCALE GENOMIC DNA]</scope>
    <source>
        <strain evidence="6 7">Hsal</strain>
    </source>
</reference>
<feature type="domain" description="Multidrug resistance protein MdtA-like alpha-helical hairpin" evidence="3">
    <location>
        <begin position="110"/>
        <end position="170"/>
    </location>
</feature>
<dbReference type="InterPro" id="IPR058625">
    <property type="entry name" value="MdtA-like_BSH"/>
</dbReference>
<dbReference type="Gene3D" id="2.40.30.170">
    <property type="match status" value="1"/>
</dbReference>
<proteinExistence type="predicted"/>
<dbReference type="InterPro" id="IPR050739">
    <property type="entry name" value="MFP"/>
</dbReference>
<gene>
    <name evidence="6" type="ORF">BHV28_01140</name>
</gene>
<evidence type="ECO:0000256" key="2">
    <source>
        <dbReference type="SAM" id="Phobius"/>
    </source>
</evidence>
<dbReference type="InterPro" id="IPR058792">
    <property type="entry name" value="Beta-barrel_RND_2"/>
</dbReference>
<keyword evidence="7" id="KW-1185">Reference proteome</keyword>
<dbReference type="KEGG" id="thd:BHV28_01140"/>
<dbReference type="EMBL" id="CP017315">
    <property type="protein sequence ID" value="AQS40840.1"/>
    <property type="molecule type" value="Genomic_DNA"/>
</dbReference>
<protein>
    <submittedName>
        <fullName evidence="6">Hemolysin secretion protein D</fullName>
    </submittedName>
</protein>
<keyword evidence="2" id="KW-1133">Transmembrane helix</keyword>
<keyword evidence="2" id="KW-0472">Membrane</keyword>
<dbReference type="AlphaFoldDB" id="A0A1U9JSK3"/>
<evidence type="ECO:0000313" key="6">
    <source>
        <dbReference type="EMBL" id="AQS40840.1"/>
    </source>
</evidence>
<dbReference type="PANTHER" id="PTHR30386:SF24">
    <property type="entry name" value="MULTIDRUG RESISTANCE EFFLUX PUMP"/>
    <property type="match status" value="1"/>
</dbReference>
<dbReference type="Gene3D" id="2.40.50.100">
    <property type="match status" value="1"/>
</dbReference>
<evidence type="ECO:0000259" key="4">
    <source>
        <dbReference type="Pfam" id="PF25917"/>
    </source>
</evidence>
<feature type="transmembrane region" description="Helical" evidence="2">
    <location>
        <begin position="9"/>
        <end position="28"/>
    </location>
</feature>
<dbReference type="Proteomes" id="UP000188912">
    <property type="component" value="Chromosome"/>
</dbReference>
<dbReference type="Pfam" id="PF25954">
    <property type="entry name" value="Beta-barrel_RND_2"/>
    <property type="match status" value="1"/>
</dbReference>
<keyword evidence="1" id="KW-0175">Coiled coil</keyword>
<dbReference type="InterPro" id="IPR058624">
    <property type="entry name" value="MdtA-like_HH"/>
</dbReference>
<evidence type="ECO:0000256" key="1">
    <source>
        <dbReference type="SAM" id="Coils"/>
    </source>
</evidence>